<dbReference type="GO" id="GO:0016887">
    <property type="term" value="F:ATP hydrolysis activity"/>
    <property type="evidence" value="ECO:0007669"/>
    <property type="project" value="InterPro"/>
</dbReference>
<dbReference type="InterPro" id="IPR003593">
    <property type="entry name" value="AAA+_ATPase"/>
</dbReference>
<evidence type="ECO:0000256" key="3">
    <source>
        <dbReference type="ARBA" id="ARBA00038088"/>
    </source>
</evidence>
<keyword evidence="2" id="KW-0067">ATP-binding</keyword>
<dbReference type="SUPFAM" id="SSF52540">
    <property type="entry name" value="P-loop containing nucleoside triphosphate hydrolases"/>
    <property type="match status" value="1"/>
</dbReference>
<feature type="region of interest" description="Disordered" evidence="5">
    <location>
        <begin position="479"/>
        <end position="500"/>
    </location>
</feature>
<evidence type="ECO:0000256" key="2">
    <source>
        <dbReference type="ARBA" id="ARBA00022840"/>
    </source>
</evidence>
<comment type="similarity">
    <text evidence="3">Belongs to the AAA ATPase family. Highly divergent.</text>
</comment>
<dbReference type="Pfam" id="PF00004">
    <property type="entry name" value="AAA"/>
    <property type="match status" value="1"/>
</dbReference>
<protein>
    <recommendedName>
        <fullName evidence="4">Uncharacterized AAA domain-containing protein ycf46</fullName>
    </recommendedName>
</protein>
<evidence type="ECO:0000256" key="5">
    <source>
        <dbReference type="SAM" id="MobiDB-lite"/>
    </source>
</evidence>
<dbReference type="SMART" id="SM00382">
    <property type="entry name" value="AAA"/>
    <property type="match status" value="1"/>
</dbReference>
<dbReference type="Proteomes" id="UP000317648">
    <property type="component" value="Chromosome"/>
</dbReference>
<evidence type="ECO:0000259" key="6">
    <source>
        <dbReference type="SMART" id="SM00382"/>
    </source>
</evidence>
<keyword evidence="8" id="KW-1185">Reference proteome</keyword>
<evidence type="ECO:0000256" key="4">
    <source>
        <dbReference type="ARBA" id="ARBA00040480"/>
    </source>
</evidence>
<dbReference type="GO" id="GO:0008237">
    <property type="term" value="F:metallopeptidase activity"/>
    <property type="evidence" value="ECO:0007669"/>
    <property type="project" value="UniProtKB-KW"/>
</dbReference>
<dbReference type="AlphaFoldDB" id="A0A518DXG1"/>
<dbReference type="InterPro" id="IPR003959">
    <property type="entry name" value="ATPase_AAA_core"/>
</dbReference>
<dbReference type="OrthoDB" id="9806903at2"/>
<evidence type="ECO:0000313" key="8">
    <source>
        <dbReference type="Proteomes" id="UP000317648"/>
    </source>
</evidence>
<dbReference type="Gene3D" id="3.40.50.300">
    <property type="entry name" value="P-loop containing nucleotide triphosphate hydrolases"/>
    <property type="match status" value="1"/>
</dbReference>
<dbReference type="KEGG" id="lcre:Pla8534_43430"/>
<dbReference type="EMBL" id="CP036433">
    <property type="protein sequence ID" value="QDU96522.1"/>
    <property type="molecule type" value="Genomic_DNA"/>
</dbReference>
<proteinExistence type="inferred from homology"/>
<reference evidence="7 8" key="1">
    <citation type="submission" date="2019-02" db="EMBL/GenBank/DDBJ databases">
        <title>Deep-cultivation of Planctomycetes and their phenomic and genomic characterization uncovers novel biology.</title>
        <authorList>
            <person name="Wiegand S."/>
            <person name="Jogler M."/>
            <person name="Boedeker C."/>
            <person name="Pinto D."/>
            <person name="Vollmers J."/>
            <person name="Rivas-Marin E."/>
            <person name="Kohn T."/>
            <person name="Peeters S.H."/>
            <person name="Heuer A."/>
            <person name="Rast P."/>
            <person name="Oberbeckmann S."/>
            <person name="Bunk B."/>
            <person name="Jeske O."/>
            <person name="Meyerdierks A."/>
            <person name="Storesund J.E."/>
            <person name="Kallscheuer N."/>
            <person name="Luecker S."/>
            <person name="Lage O.M."/>
            <person name="Pohl T."/>
            <person name="Merkel B.J."/>
            <person name="Hornburger P."/>
            <person name="Mueller R.-W."/>
            <person name="Bruemmer F."/>
            <person name="Labrenz M."/>
            <person name="Spormann A.M."/>
            <person name="Op den Camp H."/>
            <person name="Overmann J."/>
            <person name="Amann R."/>
            <person name="Jetten M.S.M."/>
            <person name="Mascher T."/>
            <person name="Medema M.H."/>
            <person name="Devos D.P."/>
            <person name="Kaster A.-K."/>
            <person name="Ovreas L."/>
            <person name="Rohde M."/>
            <person name="Galperin M.Y."/>
            <person name="Jogler C."/>
        </authorList>
    </citation>
    <scope>NUCLEOTIDE SEQUENCE [LARGE SCALE GENOMIC DNA]</scope>
    <source>
        <strain evidence="7 8">Pla85_3_4</strain>
    </source>
</reference>
<keyword evidence="1" id="KW-0547">Nucleotide-binding</keyword>
<dbReference type="InterPro" id="IPR027417">
    <property type="entry name" value="P-loop_NTPase"/>
</dbReference>
<sequence>MTLSERLAENVRACFAGIWIQSLEHEDALLEIARLCHSEQWKMATWDIDLGLRLPGGTDSDTTDMAGSDPLAAVRALSAMSDDATPSLLVLVNFHRFLNSAEVVQAVARQIVQGKNNRTFVVILSPVVQIPTELEKLIVCIEHEMPDRDQIEEIARGVATEEGELPDGADLERVLDAACGLTRYEAEGAFSLSLVRHGHVEPSSIWELKSQTLTKSGLLSLHRGRESFADLGGLESLKAFCLRAMRPHQGSTRALKPRGVLLLGVPGTGKSALCKALGNETGRPTLTLDVGALMGSLVGQTEERTRRALRIVDAMQPAVVFVDEVEKALSGVAGSGQTDSGVSARMFGSLLSWLNDHESDVFVVCTANDVTKLPPEFCRAERFDGLFFLDLPSKEQKRTIWRMYLDLFGIEADQRLPDDQLWTGAEIRACCRLAALLDVPLVQAAQNIVPVAVTAAESVDQLRNWASGRCLSADKSGIYTNTSGSPGKSRRKIPRDPSVN</sequence>
<evidence type="ECO:0000313" key="7">
    <source>
        <dbReference type="EMBL" id="QDU96522.1"/>
    </source>
</evidence>
<dbReference type="RefSeq" id="WP_145055144.1">
    <property type="nucleotide sequence ID" value="NZ_CP036433.1"/>
</dbReference>
<feature type="domain" description="AAA+ ATPase" evidence="6">
    <location>
        <begin position="256"/>
        <end position="393"/>
    </location>
</feature>
<keyword evidence="7" id="KW-0482">Metalloprotease</keyword>
<evidence type="ECO:0000256" key="1">
    <source>
        <dbReference type="ARBA" id="ARBA00022741"/>
    </source>
</evidence>
<name>A0A518DXG1_9BACT</name>
<keyword evidence="7" id="KW-0645">Protease</keyword>
<gene>
    <name evidence="7" type="primary">ftsH_2</name>
    <name evidence="7" type="ORF">Pla8534_43430</name>
</gene>
<dbReference type="InterPro" id="IPR052381">
    <property type="entry name" value="AAA_domain_protein"/>
</dbReference>
<accession>A0A518DXG1</accession>
<dbReference type="GO" id="GO:0006508">
    <property type="term" value="P:proteolysis"/>
    <property type="evidence" value="ECO:0007669"/>
    <property type="project" value="UniProtKB-KW"/>
</dbReference>
<dbReference type="PANTHER" id="PTHR42960">
    <property type="entry name" value="YCF46 PROTEIN"/>
    <property type="match status" value="1"/>
</dbReference>
<keyword evidence="7" id="KW-0378">Hydrolase</keyword>
<dbReference type="GO" id="GO:0005524">
    <property type="term" value="F:ATP binding"/>
    <property type="evidence" value="ECO:0007669"/>
    <property type="project" value="UniProtKB-KW"/>
</dbReference>
<dbReference type="PANTHER" id="PTHR42960:SF1">
    <property type="entry name" value="YCF46 PROTEIN"/>
    <property type="match status" value="1"/>
</dbReference>
<organism evidence="7 8">
    <name type="scientific">Lignipirellula cremea</name>
    <dbReference type="NCBI Taxonomy" id="2528010"/>
    <lineage>
        <taxon>Bacteria</taxon>
        <taxon>Pseudomonadati</taxon>
        <taxon>Planctomycetota</taxon>
        <taxon>Planctomycetia</taxon>
        <taxon>Pirellulales</taxon>
        <taxon>Pirellulaceae</taxon>
        <taxon>Lignipirellula</taxon>
    </lineage>
</organism>